<comment type="catalytic activity">
    <reaction evidence="11 12">
        <text>(S)-dihydroorotate + a quinone = orotate + a quinol</text>
        <dbReference type="Rhea" id="RHEA:30187"/>
        <dbReference type="ChEBI" id="CHEBI:24646"/>
        <dbReference type="ChEBI" id="CHEBI:30839"/>
        <dbReference type="ChEBI" id="CHEBI:30864"/>
        <dbReference type="ChEBI" id="CHEBI:132124"/>
        <dbReference type="EC" id="1.3.5.2"/>
    </reaction>
</comment>
<feature type="signal peptide" evidence="13">
    <location>
        <begin position="1"/>
        <end position="16"/>
    </location>
</feature>
<evidence type="ECO:0000256" key="4">
    <source>
        <dbReference type="ARBA" id="ARBA00012791"/>
    </source>
</evidence>
<keyword evidence="12" id="KW-0999">Mitochondrion inner membrane</keyword>
<protein>
    <recommendedName>
        <fullName evidence="5 12">Dihydroorotate dehydrogenase (quinone), mitochondrial</fullName>
        <shortName evidence="12">DHOdehase</shortName>
        <ecNumber evidence="4 12">1.3.5.2</ecNumber>
    </recommendedName>
</protein>
<comment type="pathway">
    <text evidence="2 12">Pyrimidine metabolism; UMP biosynthesis via de novo pathway; orotate from (S)-dihydroorotate (quinone route): step 1/1.</text>
</comment>
<dbReference type="Gene3D" id="3.20.20.70">
    <property type="entry name" value="Aldolase class I"/>
    <property type="match status" value="1"/>
</dbReference>
<evidence type="ECO:0000259" key="14">
    <source>
        <dbReference type="Pfam" id="PF01180"/>
    </source>
</evidence>
<dbReference type="InterPro" id="IPR013785">
    <property type="entry name" value="Aldolase_TIM"/>
</dbReference>
<sequence length="383" mass="41242">MGSLLQSTALVWGGLGIFCAVETYRGNPKFYATILMPSLQSLCSPENAHKLAVKFLRRGWIPPDKTQDDPILKTTVFNKTFINPVGIAAGFDKHAEAMAGLEKIGFGLIEVGSVTPLPQKGNAKPRVFRLPEDGAVINRYGFNSCGHEIAANRLKIYTSSGPRNVVLGVNLGKNKTSKSTTEDYVKGVQALGCYADYIVVNVSSPNTPGLRKLQSGDQLEGICDSVLQARDKLPNKPPVLIKIAPDLNDQDVADIAKVVVDRSVDGLIISNTTVQRPDHLISSSKTETGGLSGVPLHEMSTELIRKMYRLTKGRVPIVGVGGIANGFDAYEKIRAGASLVQLYTSLIYQGTPIVGVIKSQLTYLLKRDGFANVSDAVGVDCRD</sequence>
<evidence type="ECO:0000256" key="8">
    <source>
        <dbReference type="ARBA" id="ARBA00023002"/>
    </source>
</evidence>
<dbReference type="NCBIfam" id="NF003652">
    <property type="entry name" value="PRK05286.2-5"/>
    <property type="match status" value="1"/>
</dbReference>
<dbReference type="InterPro" id="IPR050074">
    <property type="entry name" value="DHO_dehydrogenase"/>
</dbReference>
<comment type="subcellular location">
    <subcellularLocation>
        <location evidence="1">Membrane</location>
    </subcellularLocation>
    <subcellularLocation>
        <location evidence="12">Mitochondrion inner membrane</location>
        <topology evidence="12">Single-pass membrane protein</topology>
    </subcellularLocation>
</comment>
<feature type="chain" id="PRO_5046570899" description="Dihydroorotate dehydrogenase (quinone), mitochondrial" evidence="13">
    <location>
        <begin position="17"/>
        <end position="383"/>
    </location>
</feature>
<dbReference type="CDD" id="cd04738">
    <property type="entry name" value="DHOD_2_like"/>
    <property type="match status" value="1"/>
</dbReference>
<gene>
    <name evidence="15" type="ORF">CVLEPA_LOCUS31763</name>
</gene>
<evidence type="ECO:0000256" key="9">
    <source>
        <dbReference type="ARBA" id="ARBA00023136"/>
    </source>
</evidence>
<evidence type="ECO:0000256" key="3">
    <source>
        <dbReference type="ARBA" id="ARBA00005359"/>
    </source>
</evidence>
<dbReference type="InterPro" id="IPR005720">
    <property type="entry name" value="Dihydroorotate_DH_cat"/>
</dbReference>
<evidence type="ECO:0000256" key="13">
    <source>
        <dbReference type="SAM" id="SignalP"/>
    </source>
</evidence>
<dbReference type="PANTHER" id="PTHR48109">
    <property type="entry name" value="DIHYDROOROTATE DEHYDROGENASE (QUINONE), MITOCHONDRIAL-RELATED"/>
    <property type="match status" value="1"/>
</dbReference>
<keyword evidence="12" id="KW-0496">Mitochondrion</keyword>
<dbReference type="PANTHER" id="PTHR48109:SF4">
    <property type="entry name" value="DIHYDROOROTATE DEHYDROGENASE (QUINONE), MITOCHONDRIAL"/>
    <property type="match status" value="1"/>
</dbReference>
<keyword evidence="6 12" id="KW-0285">Flavoprotein</keyword>
<comment type="caution">
    <text evidence="15">The sequence shown here is derived from an EMBL/GenBank/DDBJ whole genome shotgun (WGS) entry which is preliminary data.</text>
</comment>
<evidence type="ECO:0000256" key="2">
    <source>
        <dbReference type="ARBA" id="ARBA00005161"/>
    </source>
</evidence>
<accession>A0ABP0H3E2</accession>
<comment type="cofactor">
    <cofactor evidence="12">
        <name>FMN</name>
        <dbReference type="ChEBI" id="CHEBI:58210"/>
    </cofactor>
    <text evidence="12">Binds 1 FMN per subunit.</text>
</comment>
<comment type="similarity">
    <text evidence="3 12">Belongs to the dihydroorotate dehydrogenase family. Type 2 subfamily.</text>
</comment>
<keyword evidence="7 12" id="KW-0288">FMN</keyword>
<dbReference type="NCBIfam" id="TIGR01036">
    <property type="entry name" value="pyrD_sub2"/>
    <property type="match status" value="1"/>
</dbReference>
<evidence type="ECO:0000256" key="5">
    <source>
        <dbReference type="ARBA" id="ARBA00017599"/>
    </source>
</evidence>
<dbReference type="PROSITE" id="PS00911">
    <property type="entry name" value="DHODEHASE_1"/>
    <property type="match status" value="1"/>
</dbReference>
<feature type="domain" description="Dihydroorotate dehydrogenase catalytic" evidence="14">
    <location>
        <begin position="72"/>
        <end position="364"/>
    </location>
</feature>
<evidence type="ECO:0000256" key="11">
    <source>
        <dbReference type="ARBA" id="ARBA00048639"/>
    </source>
</evidence>
<evidence type="ECO:0000313" key="16">
    <source>
        <dbReference type="Proteomes" id="UP001642483"/>
    </source>
</evidence>
<dbReference type="Pfam" id="PF01180">
    <property type="entry name" value="DHO_dh"/>
    <property type="match status" value="1"/>
</dbReference>
<keyword evidence="9" id="KW-0472">Membrane</keyword>
<evidence type="ECO:0000256" key="7">
    <source>
        <dbReference type="ARBA" id="ARBA00022643"/>
    </source>
</evidence>
<name>A0ABP0H3E2_CLALP</name>
<evidence type="ECO:0000256" key="6">
    <source>
        <dbReference type="ARBA" id="ARBA00022630"/>
    </source>
</evidence>
<evidence type="ECO:0000256" key="1">
    <source>
        <dbReference type="ARBA" id="ARBA00004370"/>
    </source>
</evidence>
<dbReference type="InterPro" id="IPR005719">
    <property type="entry name" value="Dihydroorotate_DH_2"/>
</dbReference>
<dbReference type="PROSITE" id="PS00912">
    <property type="entry name" value="DHODEHASE_2"/>
    <property type="match status" value="1"/>
</dbReference>
<dbReference type="Proteomes" id="UP001642483">
    <property type="component" value="Unassembled WGS sequence"/>
</dbReference>
<proteinExistence type="inferred from homology"/>
<comment type="function">
    <text evidence="10">Catalyzes the conversion of dihydroorotate to orotate with quinone as electron acceptor. Required for UMP biosynthesis via de novo pathway.</text>
</comment>
<organism evidence="15 16">
    <name type="scientific">Clavelina lepadiformis</name>
    <name type="common">Light-bulb sea squirt</name>
    <name type="synonym">Ascidia lepadiformis</name>
    <dbReference type="NCBI Taxonomy" id="159417"/>
    <lineage>
        <taxon>Eukaryota</taxon>
        <taxon>Metazoa</taxon>
        <taxon>Chordata</taxon>
        <taxon>Tunicata</taxon>
        <taxon>Ascidiacea</taxon>
        <taxon>Aplousobranchia</taxon>
        <taxon>Clavelinidae</taxon>
        <taxon>Clavelina</taxon>
    </lineage>
</organism>
<keyword evidence="16" id="KW-1185">Reference proteome</keyword>
<evidence type="ECO:0000313" key="15">
    <source>
        <dbReference type="EMBL" id="CAK8698320.1"/>
    </source>
</evidence>
<dbReference type="EMBL" id="CAWYQH010000174">
    <property type="protein sequence ID" value="CAK8698320.1"/>
    <property type="molecule type" value="Genomic_DNA"/>
</dbReference>
<dbReference type="NCBIfam" id="NF003645">
    <property type="entry name" value="PRK05286.1-2"/>
    <property type="match status" value="1"/>
</dbReference>
<keyword evidence="13" id="KW-0732">Signal</keyword>
<keyword evidence="8 12" id="KW-0560">Oxidoreductase</keyword>
<dbReference type="InterPro" id="IPR001295">
    <property type="entry name" value="Dihydroorotate_DH_CS"/>
</dbReference>
<evidence type="ECO:0000256" key="10">
    <source>
        <dbReference type="ARBA" id="ARBA00033714"/>
    </source>
</evidence>
<evidence type="ECO:0000256" key="12">
    <source>
        <dbReference type="RuleBase" id="RU361255"/>
    </source>
</evidence>
<dbReference type="EC" id="1.3.5.2" evidence="4 12"/>
<reference evidence="15 16" key="1">
    <citation type="submission" date="2024-02" db="EMBL/GenBank/DDBJ databases">
        <authorList>
            <person name="Daric V."/>
            <person name="Darras S."/>
        </authorList>
    </citation>
    <scope>NUCLEOTIDE SEQUENCE [LARGE SCALE GENOMIC DNA]</scope>
</reference>
<dbReference type="SUPFAM" id="SSF51395">
    <property type="entry name" value="FMN-linked oxidoreductases"/>
    <property type="match status" value="1"/>
</dbReference>